<dbReference type="EMBL" id="JAKJXO020000001">
    <property type="protein sequence ID" value="KAL1613187.1"/>
    <property type="molecule type" value="Genomic_DNA"/>
</dbReference>
<proteinExistence type="predicted"/>
<keyword evidence="2" id="KW-1185">Reference proteome</keyword>
<accession>A0ABR3S922</accession>
<comment type="caution">
    <text evidence="1">The sequence shown here is derived from an EMBL/GenBank/DDBJ whole genome shotgun (WGS) entry which is preliminary data.</text>
</comment>
<sequence length="322" mass="36261">MPEEVECQFSDAEVLNMHLGTLSDALDEAGIGIKHLFLPTVYGRSIQSKSHAIQRLFTGLTSLSFDLHDPTEMLGDYDEQPPSFGRLIRCARHTLEKLEFSNLFAYNIHGPRPGEHLLEKFWGYAPDSGTAALVFPRLKHLELISLILYAPSLITFLKAQPALEKAVFRHVYLPTRGYGWTDVAAALPPSCHSLHLDHCGGQTTPRDGPDPLPDSNITRNEIERFYPYQHPFPETCGWRLSKSHLEREAANSATTHYEPQRIRIADQIDAAQSSLLRGESDAIASLGELLKQSSKLDRRTATRMGKIEEMIKRLESADYERL</sequence>
<dbReference type="Proteomes" id="UP001521785">
    <property type="component" value="Unassembled WGS sequence"/>
</dbReference>
<reference evidence="1 2" key="1">
    <citation type="submission" date="2024-02" db="EMBL/GenBank/DDBJ databases">
        <title>De novo assembly and annotation of 12 fungi associated with fruit tree decline syndrome in Ontario, Canada.</title>
        <authorList>
            <person name="Sulman M."/>
            <person name="Ellouze W."/>
            <person name="Ilyukhin E."/>
        </authorList>
    </citation>
    <scope>NUCLEOTIDE SEQUENCE [LARGE SCALE GENOMIC DNA]</scope>
    <source>
        <strain evidence="1 2">M42-189</strain>
    </source>
</reference>
<evidence type="ECO:0000313" key="2">
    <source>
        <dbReference type="Proteomes" id="UP001521785"/>
    </source>
</evidence>
<evidence type="ECO:0000313" key="1">
    <source>
        <dbReference type="EMBL" id="KAL1613187.1"/>
    </source>
</evidence>
<gene>
    <name evidence="1" type="ORF">SLS60_001419</name>
</gene>
<organism evidence="1 2">
    <name type="scientific">Paraconiothyrium brasiliense</name>
    <dbReference type="NCBI Taxonomy" id="300254"/>
    <lineage>
        <taxon>Eukaryota</taxon>
        <taxon>Fungi</taxon>
        <taxon>Dikarya</taxon>
        <taxon>Ascomycota</taxon>
        <taxon>Pezizomycotina</taxon>
        <taxon>Dothideomycetes</taxon>
        <taxon>Pleosporomycetidae</taxon>
        <taxon>Pleosporales</taxon>
        <taxon>Massarineae</taxon>
        <taxon>Didymosphaeriaceae</taxon>
        <taxon>Paraconiothyrium</taxon>
    </lineage>
</organism>
<protein>
    <submittedName>
        <fullName evidence="1">Uncharacterized protein</fullName>
    </submittedName>
</protein>
<name>A0ABR3S922_9PLEO</name>